<keyword evidence="2" id="KW-1185">Reference proteome</keyword>
<evidence type="ECO:0000313" key="2">
    <source>
        <dbReference type="Proteomes" id="UP001056778"/>
    </source>
</evidence>
<protein>
    <submittedName>
        <fullName evidence="1">Riddle</fullName>
    </submittedName>
</protein>
<accession>A0ACB9T9F2</accession>
<gene>
    <name evidence="1" type="ORF">MML48_4g00011528</name>
</gene>
<evidence type="ECO:0000313" key="1">
    <source>
        <dbReference type="EMBL" id="KAI4463447.1"/>
    </source>
</evidence>
<name>A0ACB9T9F2_HOLOL</name>
<proteinExistence type="predicted"/>
<comment type="caution">
    <text evidence="1">The sequence shown here is derived from an EMBL/GenBank/DDBJ whole genome shotgun (WGS) entry which is preliminary data.</text>
</comment>
<sequence length="226" mass="25417">MNDEIRCPENQVLSLVRPGRRRCDRVCNSNVPICTPGNSKECVCKRGFLRLTGDLIAPCVGRDECPKCEKNQEFQLCGSACPRYCGMPDNVACVLLCVQGCFCDQYYCSENQIFIRPGRSWCDQVCNTYIPICTSGNSEKCLCKRGFVRLTDNFRAPCAHPNDCVKCEENQEIQLCGAACPRYCGMPDNMACVFLCIQGCFCKSQYVLRSKDSNECILESECPRYS</sequence>
<dbReference type="EMBL" id="CM043018">
    <property type="protein sequence ID" value="KAI4463447.1"/>
    <property type="molecule type" value="Genomic_DNA"/>
</dbReference>
<organism evidence="1 2">
    <name type="scientific">Holotrichia oblita</name>
    <name type="common">Chafer beetle</name>
    <dbReference type="NCBI Taxonomy" id="644536"/>
    <lineage>
        <taxon>Eukaryota</taxon>
        <taxon>Metazoa</taxon>
        <taxon>Ecdysozoa</taxon>
        <taxon>Arthropoda</taxon>
        <taxon>Hexapoda</taxon>
        <taxon>Insecta</taxon>
        <taxon>Pterygota</taxon>
        <taxon>Neoptera</taxon>
        <taxon>Endopterygota</taxon>
        <taxon>Coleoptera</taxon>
        <taxon>Polyphaga</taxon>
        <taxon>Scarabaeiformia</taxon>
        <taxon>Scarabaeidae</taxon>
        <taxon>Melolonthinae</taxon>
        <taxon>Holotrichia</taxon>
    </lineage>
</organism>
<reference evidence="1" key="1">
    <citation type="submission" date="2022-04" db="EMBL/GenBank/DDBJ databases">
        <title>Chromosome-scale genome assembly of Holotrichia oblita Faldermann.</title>
        <authorList>
            <person name="Rongchong L."/>
        </authorList>
    </citation>
    <scope>NUCLEOTIDE SEQUENCE</scope>
    <source>
        <strain evidence="1">81SQS9</strain>
    </source>
</reference>
<dbReference type="Proteomes" id="UP001056778">
    <property type="component" value="Chromosome 4"/>
</dbReference>